<name>A0A6G1X8U6_9BACI</name>
<dbReference type="EMBL" id="WJNH01000008">
    <property type="protein sequence ID" value="MRG87228.1"/>
    <property type="molecule type" value="Genomic_DNA"/>
</dbReference>
<dbReference type="Proteomes" id="UP000480185">
    <property type="component" value="Unassembled WGS sequence"/>
</dbReference>
<dbReference type="RefSeq" id="WP_323742012.1">
    <property type="nucleotide sequence ID" value="NZ_WJNH01000008.1"/>
</dbReference>
<comment type="caution">
    <text evidence="2">The sequence shown here is derived from an EMBL/GenBank/DDBJ whole genome shotgun (WGS) entry which is preliminary data.</text>
</comment>
<keyword evidence="3" id="KW-1185">Reference proteome</keyword>
<feature type="domain" description="Glutaredoxin" evidence="1">
    <location>
        <begin position="6"/>
        <end position="64"/>
    </location>
</feature>
<proteinExistence type="predicted"/>
<dbReference type="Gene3D" id="3.40.30.10">
    <property type="entry name" value="Glutaredoxin"/>
    <property type="match status" value="1"/>
</dbReference>
<dbReference type="InterPro" id="IPR002109">
    <property type="entry name" value="Glutaredoxin"/>
</dbReference>
<dbReference type="AlphaFoldDB" id="A0A6G1X8U6"/>
<reference evidence="2 3" key="1">
    <citation type="submission" date="2019-11" db="EMBL/GenBank/DDBJ databases">
        <authorList>
            <person name="Li J."/>
        </authorList>
    </citation>
    <scope>NUCLEOTIDE SEQUENCE [LARGE SCALE GENOMIC DNA]</scope>
    <source>
        <strain evidence="2 3">J4</strain>
    </source>
</reference>
<dbReference type="CDD" id="cd02066">
    <property type="entry name" value="GRX_family"/>
    <property type="match status" value="1"/>
</dbReference>
<evidence type="ECO:0000313" key="3">
    <source>
        <dbReference type="Proteomes" id="UP000480185"/>
    </source>
</evidence>
<evidence type="ECO:0000313" key="2">
    <source>
        <dbReference type="EMBL" id="MRG87228.1"/>
    </source>
</evidence>
<accession>A0A6G1X8U6</accession>
<sequence length="77" mass="9114">MNQEEIIVYTSQNCNQSKKVMNLLENWNKHYEERNISEDRSYLKELQQNGIYATPATFIEDKCILGYQRRAIVQAIS</sequence>
<dbReference type="InterPro" id="IPR036249">
    <property type="entry name" value="Thioredoxin-like_sf"/>
</dbReference>
<dbReference type="SUPFAM" id="SSF52833">
    <property type="entry name" value="Thioredoxin-like"/>
    <property type="match status" value="1"/>
</dbReference>
<evidence type="ECO:0000259" key="1">
    <source>
        <dbReference type="Pfam" id="PF00462"/>
    </source>
</evidence>
<organism evidence="2 3">
    <name type="scientific">Salinibacillus xinjiangensis</name>
    <dbReference type="NCBI Taxonomy" id="1229268"/>
    <lineage>
        <taxon>Bacteria</taxon>
        <taxon>Bacillati</taxon>
        <taxon>Bacillota</taxon>
        <taxon>Bacilli</taxon>
        <taxon>Bacillales</taxon>
        <taxon>Bacillaceae</taxon>
        <taxon>Salinibacillus</taxon>
    </lineage>
</organism>
<dbReference type="Pfam" id="PF00462">
    <property type="entry name" value="Glutaredoxin"/>
    <property type="match status" value="1"/>
</dbReference>
<dbReference type="PROSITE" id="PS51354">
    <property type="entry name" value="GLUTAREDOXIN_2"/>
    <property type="match status" value="1"/>
</dbReference>
<gene>
    <name evidence="2" type="ORF">GH754_13080</name>
</gene>
<protein>
    <submittedName>
        <fullName evidence="2">Glutaredoxin family protein</fullName>
    </submittedName>
</protein>